<dbReference type="InterPro" id="IPR035093">
    <property type="entry name" value="RelE/ParE_toxin_dom_sf"/>
</dbReference>
<evidence type="ECO:0000313" key="1">
    <source>
        <dbReference type="EMBL" id="OHA20948.1"/>
    </source>
</evidence>
<dbReference type="AlphaFoldDB" id="A0A1G2MAQ4"/>
<gene>
    <name evidence="1" type="ORF">A2W52_00935</name>
</gene>
<dbReference type="Gene3D" id="3.30.2310.20">
    <property type="entry name" value="RelE-like"/>
    <property type="match status" value="1"/>
</dbReference>
<proteinExistence type="predicted"/>
<evidence type="ECO:0008006" key="3">
    <source>
        <dbReference type="Google" id="ProtNLM"/>
    </source>
</evidence>
<accession>A0A1G2MAQ4</accession>
<evidence type="ECO:0000313" key="2">
    <source>
        <dbReference type="Proteomes" id="UP000176493"/>
    </source>
</evidence>
<name>A0A1G2MAQ4_9BACT</name>
<dbReference type="Proteomes" id="UP000176493">
    <property type="component" value="Unassembled WGS sequence"/>
</dbReference>
<sequence length="71" mass="8504">MIQKKAAKQQAIFSRNPFHPSLNSEEIAPKERAIWTFRVDRKYRIAFRFVDGRTVLLLTVGPHDWIYKLFR</sequence>
<dbReference type="SUPFAM" id="SSF143011">
    <property type="entry name" value="RelE-like"/>
    <property type="match status" value="1"/>
</dbReference>
<dbReference type="EMBL" id="MHRJ01000055">
    <property type="protein sequence ID" value="OHA20948.1"/>
    <property type="molecule type" value="Genomic_DNA"/>
</dbReference>
<reference evidence="1 2" key="1">
    <citation type="journal article" date="2016" name="Nat. Commun.">
        <title>Thousands of microbial genomes shed light on interconnected biogeochemical processes in an aquifer system.</title>
        <authorList>
            <person name="Anantharaman K."/>
            <person name="Brown C.T."/>
            <person name="Hug L.A."/>
            <person name="Sharon I."/>
            <person name="Castelle C.J."/>
            <person name="Probst A.J."/>
            <person name="Thomas B.C."/>
            <person name="Singh A."/>
            <person name="Wilkins M.J."/>
            <person name="Karaoz U."/>
            <person name="Brodie E.L."/>
            <person name="Williams K.H."/>
            <person name="Hubbard S.S."/>
            <person name="Banfield J.F."/>
        </authorList>
    </citation>
    <scope>NUCLEOTIDE SEQUENCE [LARGE SCALE GENOMIC DNA]</scope>
</reference>
<comment type="caution">
    <text evidence="1">The sequence shown here is derived from an EMBL/GenBank/DDBJ whole genome shotgun (WGS) entry which is preliminary data.</text>
</comment>
<organism evidence="1 2">
    <name type="scientific">Candidatus Taylorbacteria bacterium RIFCSPHIGHO2_02_49_25</name>
    <dbReference type="NCBI Taxonomy" id="1802305"/>
    <lineage>
        <taxon>Bacteria</taxon>
        <taxon>Candidatus Tayloriibacteriota</taxon>
    </lineage>
</organism>
<protein>
    <recommendedName>
        <fullName evidence="3">Toxin YoeB</fullName>
    </recommendedName>
</protein>